<dbReference type="OrthoDB" id="9421954at2759"/>
<evidence type="ECO:0000313" key="1">
    <source>
        <dbReference type="EMBL" id="KXT15647.1"/>
    </source>
</evidence>
<gene>
    <name evidence="1" type="ORF">AC579_5843</name>
</gene>
<proteinExistence type="predicted"/>
<evidence type="ECO:0000313" key="2">
    <source>
        <dbReference type="Proteomes" id="UP000073492"/>
    </source>
</evidence>
<accession>A0A139ILH0</accession>
<dbReference type="AlphaFoldDB" id="A0A139ILH0"/>
<name>A0A139ILH0_9PEZI</name>
<dbReference type="EMBL" id="LFZO01000054">
    <property type="protein sequence ID" value="KXT15647.1"/>
    <property type="molecule type" value="Genomic_DNA"/>
</dbReference>
<comment type="caution">
    <text evidence="1">The sequence shown here is derived from an EMBL/GenBank/DDBJ whole genome shotgun (WGS) entry which is preliminary data.</text>
</comment>
<dbReference type="Proteomes" id="UP000073492">
    <property type="component" value="Unassembled WGS sequence"/>
</dbReference>
<dbReference type="EMBL" id="LFZO01000054">
    <property type="protein sequence ID" value="KXT15644.1"/>
    <property type="molecule type" value="Genomic_DNA"/>
</dbReference>
<keyword evidence="2" id="KW-1185">Reference proteome</keyword>
<reference evidence="1 2" key="1">
    <citation type="submission" date="2015-07" db="EMBL/GenBank/DDBJ databases">
        <title>Comparative genomics of the Sigatoka disease complex on banana suggests a link between parallel evolutionary changes in Pseudocercospora fijiensis and Pseudocercospora eumusae and increased virulence on the banana host.</title>
        <authorList>
            <person name="Chang T.-C."/>
            <person name="Salvucci A."/>
            <person name="Crous P.W."/>
            <person name="Stergiopoulos I."/>
        </authorList>
    </citation>
    <scope>NUCLEOTIDE SEQUENCE [LARGE SCALE GENOMIC DNA]</scope>
    <source>
        <strain evidence="1 2">CBS 116634</strain>
    </source>
</reference>
<sequence>MRLAPGMPKGLRALWHDRRRHTTQNCMPQGLLAEQNITGSEQLWSHCRAVLGPSDVIKAGSRSVPGGLSTLIRSFATEEKHGPSIFGFVVAATPR</sequence>
<protein>
    <submittedName>
        <fullName evidence="1">Uncharacterized protein</fullName>
    </submittedName>
</protein>
<dbReference type="EMBL" id="LFZO01000054">
    <property type="protein sequence ID" value="KXT15646.1"/>
    <property type="molecule type" value="Genomic_DNA"/>
</dbReference>
<organism evidence="1 2">
    <name type="scientific">Pseudocercospora musae</name>
    <dbReference type="NCBI Taxonomy" id="113226"/>
    <lineage>
        <taxon>Eukaryota</taxon>
        <taxon>Fungi</taxon>
        <taxon>Dikarya</taxon>
        <taxon>Ascomycota</taxon>
        <taxon>Pezizomycotina</taxon>
        <taxon>Dothideomycetes</taxon>
        <taxon>Dothideomycetidae</taxon>
        <taxon>Mycosphaerellales</taxon>
        <taxon>Mycosphaerellaceae</taxon>
        <taxon>Pseudocercospora</taxon>
    </lineage>
</organism>